<dbReference type="PANTHER" id="PTHR46558:SF4">
    <property type="entry name" value="DNA-BIDING PHAGE PROTEIN"/>
    <property type="match status" value="1"/>
</dbReference>
<sequence>MKNIGKTIRLLRIQKGWEQVKFAKKLNLSNPAVSKIETGFTTITLSRLHQIASVFNLTTAQLLAQHITGNANERDECAEILNKIRQREEEIKQIQTKIIQLYEELYKKDTV</sequence>
<dbReference type="Gene3D" id="1.10.260.40">
    <property type="entry name" value="lambda repressor-like DNA-binding domains"/>
    <property type="match status" value="1"/>
</dbReference>
<protein>
    <submittedName>
        <fullName evidence="4">Transcriptional regulator with XRE-family HTH domain</fullName>
    </submittedName>
</protein>
<dbReference type="Pfam" id="PF01381">
    <property type="entry name" value="HTH_3"/>
    <property type="match status" value="1"/>
</dbReference>
<dbReference type="CDD" id="cd00093">
    <property type="entry name" value="HTH_XRE"/>
    <property type="match status" value="1"/>
</dbReference>
<dbReference type="InterPro" id="IPR010982">
    <property type="entry name" value="Lambda_DNA-bd_dom_sf"/>
</dbReference>
<comment type="caution">
    <text evidence="4">The sequence shown here is derived from an EMBL/GenBank/DDBJ whole genome shotgun (WGS) entry which is preliminary data.</text>
</comment>
<dbReference type="Proteomes" id="UP001244640">
    <property type="component" value="Unassembled WGS sequence"/>
</dbReference>
<dbReference type="PANTHER" id="PTHR46558">
    <property type="entry name" value="TRACRIPTIONAL REGULATORY PROTEIN-RELATED-RELATED"/>
    <property type="match status" value="1"/>
</dbReference>
<organism evidence="4 5">
    <name type="scientific">Sphingobacterium zeae</name>
    <dbReference type="NCBI Taxonomy" id="1776859"/>
    <lineage>
        <taxon>Bacteria</taxon>
        <taxon>Pseudomonadati</taxon>
        <taxon>Bacteroidota</taxon>
        <taxon>Sphingobacteriia</taxon>
        <taxon>Sphingobacteriales</taxon>
        <taxon>Sphingobacteriaceae</taxon>
        <taxon>Sphingobacterium</taxon>
    </lineage>
</organism>
<evidence type="ECO:0000259" key="3">
    <source>
        <dbReference type="PROSITE" id="PS50943"/>
    </source>
</evidence>
<keyword evidence="1" id="KW-0238">DNA-binding</keyword>
<dbReference type="InterPro" id="IPR001387">
    <property type="entry name" value="Cro/C1-type_HTH"/>
</dbReference>
<feature type="domain" description="HTH cro/C1-type" evidence="3">
    <location>
        <begin position="8"/>
        <end position="62"/>
    </location>
</feature>
<keyword evidence="2" id="KW-0175">Coiled coil</keyword>
<evidence type="ECO:0000256" key="1">
    <source>
        <dbReference type="ARBA" id="ARBA00023125"/>
    </source>
</evidence>
<evidence type="ECO:0000313" key="5">
    <source>
        <dbReference type="Proteomes" id="UP001244640"/>
    </source>
</evidence>
<reference evidence="4 5" key="1">
    <citation type="submission" date="2023-07" db="EMBL/GenBank/DDBJ databases">
        <title>Functional and genomic diversity of the sorghum phyllosphere microbiome.</title>
        <authorList>
            <person name="Shade A."/>
        </authorList>
    </citation>
    <scope>NUCLEOTIDE SEQUENCE [LARGE SCALE GENOMIC DNA]</scope>
    <source>
        <strain evidence="4 5">SORGH_AS_0892</strain>
    </source>
</reference>
<gene>
    <name evidence="4" type="ORF">QE382_000102</name>
</gene>
<proteinExistence type="predicted"/>
<evidence type="ECO:0000313" key="4">
    <source>
        <dbReference type="EMBL" id="MDQ1148118.1"/>
    </source>
</evidence>
<name>A0ABU0TZI4_9SPHI</name>
<accession>A0ABU0TZI4</accession>
<dbReference type="RefSeq" id="WP_307184248.1">
    <property type="nucleotide sequence ID" value="NZ_JAUTBA010000001.1"/>
</dbReference>
<dbReference type="SUPFAM" id="SSF47413">
    <property type="entry name" value="lambda repressor-like DNA-binding domains"/>
    <property type="match status" value="1"/>
</dbReference>
<dbReference type="PROSITE" id="PS50943">
    <property type="entry name" value="HTH_CROC1"/>
    <property type="match status" value="1"/>
</dbReference>
<dbReference type="EMBL" id="JAUTBA010000001">
    <property type="protein sequence ID" value="MDQ1148118.1"/>
    <property type="molecule type" value="Genomic_DNA"/>
</dbReference>
<evidence type="ECO:0000256" key="2">
    <source>
        <dbReference type="SAM" id="Coils"/>
    </source>
</evidence>
<dbReference type="SMART" id="SM00530">
    <property type="entry name" value="HTH_XRE"/>
    <property type="match status" value="1"/>
</dbReference>
<feature type="coiled-coil region" evidence="2">
    <location>
        <begin position="70"/>
        <end position="104"/>
    </location>
</feature>
<keyword evidence="5" id="KW-1185">Reference proteome</keyword>